<feature type="region of interest" description="Disordered" evidence="1">
    <location>
        <begin position="1"/>
        <end position="103"/>
    </location>
</feature>
<proteinExistence type="predicted"/>
<feature type="compositionally biased region" description="Basic residues" evidence="1">
    <location>
        <begin position="181"/>
        <end position="191"/>
    </location>
</feature>
<evidence type="ECO:0000313" key="2">
    <source>
        <dbReference type="EMBL" id="VUG17107.1"/>
    </source>
</evidence>
<organism evidence="2 3">
    <name type="scientific">Dekkera bruxellensis</name>
    <name type="common">Brettanomyces custersii</name>
    <dbReference type="NCBI Taxonomy" id="5007"/>
    <lineage>
        <taxon>Eukaryota</taxon>
        <taxon>Fungi</taxon>
        <taxon>Dikarya</taxon>
        <taxon>Ascomycota</taxon>
        <taxon>Saccharomycotina</taxon>
        <taxon>Pichiomycetes</taxon>
        <taxon>Pichiales</taxon>
        <taxon>Pichiaceae</taxon>
        <taxon>Brettanomyces</taxon>
    </lineage>
</organism>
<dbReference type="EMBL" id="CABFWN010000001">
    <property type="protein sequence ID" value="VUG17107.1"/>
    <property type="molecule type" value="Genomic_DNA"/>
</dbReference>
<feature type="compositionally biased region" description="Basic and acidic residues" evidence="1">
    <location>
        <begin position="220"/>
        <end position="249"/>
    </location>
</feature>
<sequence length="561" mass="64882">MQKNLENFGDSSFGVEASISDQQSSQDSPKSKTGMNVEIDGAVRESKINGGGGDEGDVAVESNQIPTEEHKTDVKIEKKEPRKKSRIETEEERRRRLKKKQERLRAQLYMSDSEFEVEEEELQRSDRSFRNVTKIDYNENKRVPTHQIVHDKNHLGSRGRRSRSHNSSPMAQDSHSSLRGLRSRSGTRKRKEVSPGLRNARTNKLNEDPNKKRQKIGRRRIQDETKTTKFEKDDVLKEISNEASKDQGMNRKHKKVQTDATEMKRLKEEASKHPLSDFQRKLLDDTNIKFLEKLSASELPDKIRNITENNEVSSEQQSPRSNQIREIASELSKLKTSHHFLDFEDSEDVSQLQNIIANEYYVMSKKFVEAQVNHIDELVKTIDTCVKKSKNSYEQYREQIENSKRNYLDNDELRGSSKEIKNILNTLQPTKLVPAILFPNIFEKIIGWRYSGYSSMKEECFCRLDMIDRLTAGNKQIARDRYERSLRENRESMKMEIMNELKELDTEFTRETGLSPAVANIDSSPSIDSFESDYRSERAAWNKSSDASGTDTREKGATKHS</sequence>
<protein>
    <submittedName>
        <fullName evidence="2">DEBR0S1_33364g1_1</fullName>
    </submittedName>
</protein>
<dbReference type="AlphaFoldDB" id="A0A7D9H067"/>
<feature type="compositionally biased region" description="Low complexity" evidence="1">
    <location>
        <begin position="18"/>
        <end position="28"/>
    </location>
</feature>
<keyword evidence="3" id="KW-1185">Reference proteome</keyword>
<feature type="region of interest" description="Disordered" evidence="1">
    <location>
        <begin position="138"/>
        <end position="260"/>
    </location>
</feature>
<name>A0A7D9H067_DEKBR</name>
<feature type="compositionally biased region" description="Basic and acidic residues" evidence="1">
    <location>
        <begin position="551"/>
        <end position="561"/>
    </location>
</feature>
<feature type="region of interest" description="Disordered" evidence="1">
    <location>
        <begin position="538"/>
        <end position="561"/>
    </location>
</feature>
<feature type="compositionally biased region" description="Basic and acidic residues" evidence="1">
    <location>
        <begin position="138"/>
        <end position="154"/>
    </location>
</feature>
<dbReference type="Proteomes" id="UP000478008">
    <property type="component" value="Unassembled WGS sequence"/>
</dbReference>
<accession>A0A7D9H067</accession>
<gene>
    <name evidence="2" type="ORF">DEBR0S1_33364G</name>
</gene>
<feature type="compositionally biased region" description="Basic residues" evidence="1">
    <location>
        <begin position="155"/>
        <end position="164"/>
    </location>
</feature>
<feature type="compositionally biased region" description="Basic and acidic residues" evidence="1">
    <location>
        <begin position="67"/>
        <end position="94"/>
    </location>
</feature>
<evidence type="ECO:0000256" key="1">
    <source>
        <dbReference type="SAM" id="MobiDB-lite"/>
    </source>
</evidence>
<evidence type="ECO:0000313" key="3">
    <source>
        <dbReference type="Proteomes" id="UP000478008"/>
    </source>
</evidence>
<reference evidence="2 3" key="1">
    <citation type="submission" date="2019-07" db="EMBL/GenBank/DDBJ databases">
        <authorList>
            <person name="Friedrich A."/>
            <person name="Schacherer J."/>
        </authorList>
    </citation>
    <scope>NUCLEOTIDE SEQUENCE [LARGE SCALE GENOMIC DNA]</scope>
</reference>